<evidence type="ECO:0000313" key="2">
    <source>
        <dbReference type="EnsemblMetazoa" id="LLOJ003210-PA"/>
    </source>
</evidence>
<dbReference type="EMBL" id="AJWK01010365">
    <property type="status" value="NOT_ANNOTATED_CDS"/>
    <property type="molecule type" value="Genomic_DNA"/>
</dbReference>
<proteinExistence type="predicted"/>
<sequence length="69" mass="8137">ELLRSIFFLVEGIDRFIFYDLEPIHLIDAPIRLRDKLLIARLIRLAKEKGKAYRDDVQSTSDSEDFDNL</sequence>
<evidence type="ECO:0000256" key="1">
    <source>
        <dbReference type="SAM" id="MobiDB-lite"/>
    </source>
</evidence>
<dbReference type="AlphaFoldDB" id="A0A1B0FV47"/>
<protein>
    <submittedName>
        <fullName evidence="2">Uncharacterized protein</fullName>
    </submittedName>
</protein>
<name>A0A1B0FV47_LUTLO</name>
<organism evidence="2 3">
    <name type="scientific">Lutzomyia longipalpis</name>
    <name type="common">Sand fly</name>
    <dbReference type="NCBI Taxonomy" id="7200"/>
    <lineage>
        <taxon>Eukaryota</taxon>
        <taxon>Metazoa</taxon>
        <taxon>Ecdysozoa</taxon>
        <taxon>Arthropoda</taxon>
        <taxon>Hexapoda</taxon>
        <taxon>Insecta</taxon>
        <taxon>Pterygota</taxon>
        <taxon>Neoptera</taxon>
        <taxon>Endopterygota</taxon>
        <taxon>Diptera</taxon>
        <taxon>Nematocera</taxon>
        <taxon>Psychodoidea</taxon>
        <taxon>Psychodidae</taxon>
        <taxon>Lutzomyia</taxon>
        <taxon>Lutzomyia</taxon>
    </lineage>
</organism>
<keyword evidence="3" id="KW-1185">Reference proteome</keyword>
<reference evidence="2" key="1">
    <citation type="submission" date="2020-05" db="UniProtKB">
        <authorList>
            <consortium name="EnsemblMetazoa"/>
        </authorList>
    </citation>
    <scope>IDENTIFICATION</scope>
    <source>
        <strain evidence="2">Jacobina</strain>
    </source>
</reference>
<feature type="region of interest" description="Disordered" evidence="1">
    <location>
        <begin position="50"/>
        <end position="69"/>
    </location>
</feature>
<dbReference type="Proteomes" id="UP000092461">
    <property type="component" value="Unassembled WGS sequence"/>
</dbReference>
<dbReference type="VEuPathDB" id="VectorBase:LLOJ003210"/>
<evidence type="ECO:0000313" key="3">
    <source>
        <dbReference type="Proteomes" id="UP000092461"/>
    </source>
</evidence>
<dbReference type="EnsemblMetazoa" id="LLOJ003210-RA">
    <property type="protein sequence ID" value="LLOJ003210-PA"/>
    <property type="gene ID" value="LLOJ003210"/>
</dbReference>
<accession>A0A1B0FV47</accession>